<keyword evidence="2" id="KW-1185">Reference proteome</keyword>
<evidence type="ECO:0000313" key="2">
    <source>
        <dbReference type="Proteomes" id="UP000557739"/>
    </source>
</evidence>
<organism evidence="1 2">
    <name type="scientific">Sphingomonas yantingensis</name>
    <dbReference type="NCBI Taxonomy" id="1241761"/>
    <lineage>
        <taxon>Bacteria</taxon>
        <taxon>Pseudomonadati</taxon>
        <taxon>Pseudomonadota</taxon>
        <taxon>Alphaproteobacteria</taxon>
        <taxon>Sphingomonadales</taxon>
        <taxon>Sphingomonadaceae</taxon>
        <taxon>Sphingomonas</taxon>
    </lineage>
</organism>
<comment type="caution">
    <text evidence="1">The sequence shown here is derived from an EMBL/GenBank/DDBJ whole genome shotgun (WGS) entry which is preliminary data.</text>
</comment>
<sequence>MLLIRSSADMARALAFGLEPLLHNLLAERRSQLLRDLPGTDLSELAHFIVALPSDPIHLIEQVAGIPLATNLIDGSRLGEPDFTPSFEFVERHSGWIEAGLILNDDGFALVLLVPDVDCDLRRLVTA</sequence>
<accession>A0A7W9EJE3</accession>
<evidence type="ECO:0000313" key="1">
    <source>
        <dbReference type="EMBL" id="MBB5698506.1"/>
    </source>
</evidence>
<proteinExistence type="predicted"/>
<name>A0A7W9EJE3_9SPHN</name>
<protein>
    <submittedName>
        <fullName evidence="1">Uncharacterized protein</fullName>
    </submittedName>
</protein>
<dbReference type="EMBL" id="JACIJJ010000002">
    <property type="protein sequence ID" value="MBB5698506.1"/>
    <property type="molecule type" value="Genomic_DNA"/>
</dbReference>
<dbReference type="RefSeq" id="WP_184027250.1">
    <property type="nucleotide sequence ID" value="NZ_JACIJJ010000002.1"/>
</dbReference>
<dbReference type="AlphaFoldDB" id="A0A7W9EJE3"/>
<gene>
    <name evidence="1" type="ORF">FHR19_001851</name>
</gene>
<dbReference type="Proteomes" id="UP000557739">
    <property type="component" value="Unassembled WGS sequence"/>
</dbReference>
<reference evidence="1 2" key="1">
    <citation type="submission" date="2020-08" db="EMBL/GenBank/DDBJ databases">
        <title>Genomic Encyclopedia of Type Strains, Phase IV (KMG-IV): sequencing the most valuable type-strain genomes for metagenomic binning, comparative biology and taxonomic classification.</title>
        <authorList>
            <person name="Goeker M."/>
        </authorList>
    </citation>
    <scope>NUCLEOTIDE SEQUENCE [LARGE SCALE GENOMIC DNA]</scope>
    <source>
        <strain evidence="1 2">DSM 27244</strain>
    </source>
</reference>